<dbReference type="Proteomes" id="UP001139006">
    <property type="component" value="Unassembled WGS sequence"/>
</dbReference>
<feature type="transmembrane region" description="Helical" evidence="2">
    <location>
        <begin position="21"/>
        <end position="41"/>
    </location>
</feature>
<dbReference type="InterPro" id="IPR050922">
    <property type="entry name" value="LytR/CpsA/Psr_CW_biosynth"/>
</dbReference>
<keyword evidence="2" id="KW-1133">Transmembrane helix</keyword>
<dbReference type="Gene3D" id="3.40.630.190">
    <property type="entry name" value="LCP protein"/>
    <property type="match status" value="1"/>
</dbReference>
<dbReference type="EMBL" id="JAIULA010000014">
    <property type="protein sequence ID" value="MCP0887209.1"/>
    <property type="molecule type" value="Genomic_DNA"/>
</dbReference>
<dbReference type="AlphaFoldDB" id="A0A9X2FK81"/>
<name>A0A9X2FK81_9LACO</name>
<evidence type="ECO:0000313" key="5">
    <source>
        <dbReference type="Proteomes" id="UP001139006"/>
    </source>
</evidence>
<dbReference type="NCBIfam" id="TIGR00350">
    <property type="entry name" value="lytR_cpsA_psr"/>
    <property type="match status" value="1"/>
</dbReference>
<organism evidence="4 5">
    <name type="scientific">Ligilactobacillus ubinensis</name>
    <dbReference type="NCBI Taxonomy" id="2876789"/>
    <lineage>
        <taxon>Bacteria</taxon>
        <taxon>Bacillati</taxon>
        <taxon>Bacillota</taxon>
        <taxon>Bacilli</taxon>
        <taxon>Lactobacillales</taxon>
        <taxon>Lactobacillaceae</taxon>
        <taxon>Ligilactobacillus</taxon>
    </lineage>
</organism>
<accession>A0A9X2FK81</accession>
<evidence type="ECO:0000313" key="4">
    <source>
        <dbReference type="EMBL" id="MCP0887209.1"/>
    </source>
</evidence>
<dbReference type="PANTHER" id="PTHR33392:SF6">
    <property type="entry name" value="POLYISOPRENYL-TEICHOIC ACID--PEPTIDOGLYCAN TEICHOIC ACID TRANSFERASE TAGU"/>
    <property type="match status" value="1"/>
</dbReference>
<dbReference type="InterPro" id="IPR004474">
    <property type="entry name" value="LytR_CpsA_psr"/>
</dbReference>
<keyword evidence="5" id="KW-1185">Reference proteome</keyword>
<protein>
    <submittedName>
        <fullName evidence="4">LCP family protein</fullName>
    </submittedName>
</protein>
<sequence length="342" mass="37969">MPEQKLRRPQKHHKPRPHKSGCFFWALLVFVILAIIGSIYIKDRYDAAKKTANKIYNASNITKARDVNAVLKEGKPVSILLMGTDTGALGRTFQGRTDTLMVVVLNPTKKTMTIVSIPRDAEVAVYGYEQYFPSKINSAYAYGGSATAIKTVQKYLNVPIDFYATVNMGGLENLVNAVGGVDVNPLLTFSYDNQSFTKGTTTHMNGTRALAYVRMRDDDPLGDYGRQARQRQVLTKLAFKSTKLVNLLNDGFLKTLTKQMTTDLTFNDLLYLGTKYRVATHHMKTYSLQGSTELIDSQDFEVVSTSEKQHITNILRKSLGLVHATTGSTLSSSNSINTTDSN</sequence>
<dbReference type="PANTHER" id="PTHR33392">
    <property type="entry name" value="POLYISOPRENYL-TEICHOIC ACID--PEPTIDOGLYCAN TEICHOIC ACID TRANSFERASE TAGU"/>
    <property type="match status" value="1"/>
</dbReference>
<proteinExistence type="inferred from homology"/>
<dbReference type="Pfam" id="PF03816">
    <property type="entry name" value="LytR_cpsA_psr"/>
    <property type="match status" value="1"/>
</dbReference>
<comment type="caution">
    <text evidence="4">The sequence shown here is derived from an EMBL/GenBank/DDBJ whole genome shotgun (WGS) entry which is preliminary data.</text>
</comment>
<keyword evidence="2" id="KW-0472">Membrane</keyword>
<keyword evidence="2" id="KW-0812">Transmembrane</keyword>
<gene>
    <name evidence="4" type="ORF">LB941_07660</name>
</gene>
<evidence type="ECO:0000256" key="2">
    <source>
        <dbReference type="SAM" id="Phobius"/>
    </source>
</evidence>
<evidence type="ECO:0000259" key="3">
    <source>
        <dbReference type="Pfam" id="PF03816"/>
    </source>
</evidence>
<evidence type="ECO:0000256" key="1">
    <source>
        <dbReference type="ARBA" id="ARBA00006068"/>
    </source>
</evidence>
<reference evidence="4 5" key="1">
    <citation type="journal article" date="2023" name="Int. J. Syst. Evol. Microbiol.">
        <title>Ligilactobacillus ubinensis sp. nov., a novel species isolated from the wild ferment of a durian fruit (Durio zibethinus).</title>
        <authorList>
            <person name="Heng Y.C."/>
            <person name="Menon N."/>
            <person name="Chen B."/>
            <person name="Loo B.Z.L."/>
            <person name="Wong G.W.J."/>
            <person name="Lim A.C.H."/>
            <person name="Silvaraju S."/>
            <person name="Kittelmann S."/>
        </authorList>
    </citation>
    <scope>NUCLEOTIDE SEQUENCE [LARGE SCALE GENOMIC DNA]</scope>
    <source>
        <strain evidence="4 5">WILCCON 0076</strain>
    </source>
</reference>
<feature type="domain" description="Cell envelope-related transcriptional attenuator" evidence="3">
    <location>
        <begin position="96"/>
        <end position="240"/>
    </location>
</feature>
<comment type="similarity">
    <text evidence="1">Belongs to the LytR/CpsA/Psr (LCP) family.</text>
</comment>